<dbReference type="Pfam" id="PF03349">
    <property type="entry name" value="Toluene_X"/>
    <property type="match status" value="1"/>
</dbReference>
<reference evidence="9 10" key="1">
    <citation type="submission" date="2019-03" db="EMBL/GenBank/DDBJ databases">
        <title>Genomic Encyclopedia of Type Strains, Phase IV (KMG-IV): sequencing the most valuable type-strain genomes for metagenomic binning, comparative biology and taxonomic classification.</title>
        <authorList>
            <person name="Goeker M."/>
        </authorList>
    </citation>
    <scope>NUCLEOTIDE SEQUENCE [LARGE SCALE GENOMIC DNA]</scope>
    <source>
        <strain evidence="9 10">DSM 28231</strain>
    </source>
</reference>
<evidence type="ECO:0000256" key="6">
    <source>
        <dbReference type="ARBA" id="ARBA00023136"/>
    </source>
</evidence>
<evidence type="ECO:0000256" key="1">
    <source>
        <dbReference type="ARBA" id="ARBA00004571"/>
    </source>
</evidence>
<dbReference type="PANTHER" id="PTHR35093">
    <property type="entry name" value="OUTER MEMBRANE PROTEIN NMB0088-RELATED"/>
    <property type="match status" value="1"/>
</dbReference>
<comment type="subcellular location">
    <subcellularLocation>
        <location evidence="1">Cell outer membrane</location>
        <topology evidence="1">Multi-pass membrane protein</topology>
    </subcellularLocation>
</comment>
<dbReference type="Gene3D" id="2.40.160.60">
    <property type="entry name" value="Outer membrane protein transport protein (OMPP1/FadL/TodX)"/>
    <property type="match status" value="1"/>
</dbReference>
<keyword evidence="5 8" id="KW-0732">Signal</keyword>
<dbReference type="Proteomes" id="UP000294841">
    <property type="component" value="Unassembled WGS sequence"/>
</dbReference>
<protein>
    <submittedName>
        <fullName evidence="9">Long-chain fatty acid transport protein</fullName>
    </submittedName>
</protein>
<evidence type="ECO:0000256" key="7">
    <source>
        <dbReference type="ARBA" id="ARBA00023237"/>
    </source>
</evidence>
<proteinExistence type="inferred from homology"/>
<keyword evidence="3" id="KW-1134">Transmembrane beta strand</keyword>
<dbReference type="GO" id="GO:0009279">
    <property type="term" value="C:cell outer membrane"/>
    <property type="evidence" value="ECO:0007669"/>
    <property type="project" value="UniProtKB-SubCell"/>
</dbReference>
<keyword evidence="10" id="KW-1185">Reference proteome</keyword>
<name>A0A4R2MXF4_9PAST</name>
<keyword evidence="7" id="KW-0998">Cell outer membrane</keyword>
<keyword evidence="6" id="KW-0472">Membrane</keyword>
<dbReference type="GO" id="GO:0015483">
    <property type="term" value="F:long-chain fatty acid transporting porin activity"/>
    <property type="evidence" value="ECO:0007669"/>
    <property type="project" value="TreeGrafter"/>
</dbReference>
<evidence type="ECO:0000256" key="3">
    <source>
        <dbReference type="ARBA" id="ARBA00022452"/>
    </source>
</evidence>
<evidence type="ECO:0000256" key="8">
    <source>
        <dbReference type="SAM" id="SignalP"/>
    </source>
</evidence>
<comment type="similarity">
    <text evidence="2">Belongs to the OmpP1/FadL family.</text>
</comment>
<dbReference type="SUPFAM" id="SSF56935">
    <property type="entry name" value="Porins"/>
    <property type="match status" value="1"/>
</dbReference>
<dbReference type="AlphaFoldDB" id="A0A4R2MXF4"/>
<evidence type="ECO:0000256" key="2">
    <source>
        <dbReference type="ARBA" id="ARBA00008163"/>
    </source>
</evidence>
<sequence length="448" mass="49074">MRKTHTFVKTLISSVLLISAGEASAAAFQLAEISTVGLGRAYSGDAANAENAAVVATNPALMSLFNRPEISIGAIYIDPKVDIKGKIGPFDASHKDIAPNAIAPNFYAVYPINDKFALGSGVNVNYGLATDFDKDYNAGFFGGKTHLKTINFNVSGSYRVLDNLTFGLGVNAIYADAQIERHKGLVELSYYKKAQTLQQMAQATNDPATRAIMAKEALMTKNAADALSTLPKSTVLRRLEGKKWGLGWNAGLVYEFNKNNRVGLAYHSQVNIKFNGQYSDELPAGLSQVNQAGSLTLPLPAYLEFSGYHKMTDKFAVHYSVKQTFWSKFKELKAVGNTNNVLFQKTEKFKDSLKIALGATYDVNEVLTLRTGIAYDESAANDHKTISIPDTDRTWYSIGATYKVTPNLDVDLAYAYVKGQKNTFKEEGIPFSSTAKVNIYGLNVNYRF</sequence>
<comment type="caution">
    <text evidence="9">The sequence shown here is derived from an EMBL/GenBank/DDBJ whole genome shotgun (WGS) entry which is preliminary data.</text>
</comment>
<dbReference type="RefSeq" id="WP_132023940.1">
    <property type="nucleotide sequence ID" value="NZ_CP016605.1"/>
</dbReference>
<dbReference type="PANTHER" id="PTHR35093:SF3">
    <property type="entry name" value="LONG-CHAIN FATTY ACID TRANSPORT PROTEIN"/>
    <property type="match status" value="1"/>
</dbReference>
<feature type="chain" id="PRO_5020181402" evidence="8">
    <location>
        <begin position="26"/>
        <end position="448"/>
    </location>
</feature>
<feature type="signal peptide" evidence="8">
    <location>
        <begin position="1"/>
        <end position="25"/>
    </location>
</feature>
<dbReference type="InterPro" id="IPR005017">
    <property type="entry name" value="OMPP1/FadL/TodX"/>
</dbReference>
<dbReference type="EMBL" id="SLXI01000004">
    <property type="protein sequence ID" value="TCP12327.1"/>
    <property type="molecule type" value="Genomic_DNA"/>
</dbReference>
<keyword evidence="4" id="KW-0812">Transmembrane</keyword>
<evidence type="ECO:0000313" key="10">
    <source>
        <dbReference type="Proteomes" id="UP000294841"/>
    </source>
</evidence>
<gene>
    <name evidence="9" type="ORF">EV697_104137</name>
</gene>
<evidence type="ECO:0000256" key="5">
    <source>
        <dbReference type="ARBA" id="ARBA00022729"/>
    </source>
</evidence>
<evidence type="ECO:0000256" key="4">
    <source>
        <dbReference type="ARBA" id="ARBA00022692"/>
    </source>
</evidence>
<accession>A0A4R2MXF4</accession>
<evidence type="ECO:0000313" key="9">
    <source>
        <dbReference type="EMBL" id="TCP12327.1"/>
    </source>
</evidence>
<organism evidence="9 10">
    <name type="scientific">Bisgaardia hudsonensis</name>
    <dbReference type="NCBI Taxonomy" id="109472"/>
    <lineage>
        <taxon>Bacteria</taxon>
        <taxon>Pseudomonadati</taxon>
        <taxon>Pseudomonadota</taxon>
        <taxon>Gammaproteobacteria</taxon>
        <taxon>Pasteurellales</taxon>
        <taxon>Pasteurellaceae</taxon>
        <taxon>Bisgaardia</taxon>
    </lineage>
</organism>
<dbReference type="OrthoDB" id="19849at2"/>